<feature type="chain" id="PRO_5012061063" description="Ice-binding protein C-terminal domain-containing protein" evidence="1">
    <location>
        <begin position="37"/>
        <end position="350"/>
    </location>
</feature>
<protein>
    <recommendedName>
        <fullName evidence="2">Ice-binding protein C-terminal domain-containing protein</fullName>
    </recommendedName>
</protein>
<keyword evidence="4" id="KW-1185">Reference proteome</keyword>
<name>A0A254N8B8_9BURK</name>
<evidence type="ECO:0000313" key="3">
    <source>
        <dbReference type="EMBL" id="OWR04259.1"/>
    </source>
</evidence>
<comment type="caution">
    <text evidence="3">The sequence shown here is derived from an EMBL/GenBank/DDBJ whole genome shotgun (WGS) entry which is preliminary data.</text>
</comment>
<feature type="signal peptide" evidence="1">
    <location>
        <begin position="1"/>
        <end position="36"/>
    </location>
</feature>
<dbReference type="AlphaFoldDB" id="A0A254N8B8"/>
<evidence type="ECO:0000256" key="1">
    <source>
        <dbReference type="SAM" id="SignalP"/>
    </source>
</evidence>
<feature type="domain" description="Ice-binding protein C-terminal" evidence="2">
    <location>
        <begin position="323"/>
        <end position="347"/>
    </location>
</feature>
<reference evidence="3 4" key="1">
    <citation type="journal article" date="2007" name="Int. J. Syst. Evol. Microbiol.">
        <title>Description of Pelomonas aquatica sp. nov. and Pelomonas puraquae sp. nov., isolated from industrial and haemodialysis water.</title>
        <authorList>
            <person name="Gomila M."/>
            <person name="Bowien B."/>
            <person name="Falsen E."/>
            <person name="Moore E.R."/>
            <person name="Lalucat J."/>
        </authorList>
    </citation>
    <scope>NUCLEOTIDE SEQUENCE [LARGE SCALE GENOMIC DNA]</scope>
    <source>
        <strain evidence="3 4">CCUG 52769</strain>
    </source>
</reference>
<accession>A0A254N8B8</accession>
<organism evidence="3 4">
    <name type="scientific">Roseateles puraquae</name>
    <dbReference type="NCBI Taxonomy" id="431059"/>
    <lineage>
        <taxon>Bacteria</taxon>
        <taxon>Pseudomonadati</taxon>
        <taxon>Pseudomonadota</taxon>
        <taxon>Betaproteobacteria</taxon>
        <taxon>Burkholderiales</taxon>
        <taxon>Sphaerotilaceae</taxon>
        <taxon>Roseateles</taxon>
    </lineage>
</organism>
<dbReference type="NCBIfam" id="TIGR02595">
    <property type="entry name" value="PEP_CTERM"/>
    <property type="match status" value="1"/>
</dbReference>
<dbReference type="InterPro" id="IPR013424">
    <property type="entry name" value="Ice-binding_C"/>
</dbReference>
<keyword evidence="1" id="KW-0732">Signal</keyword>
<evidence type="ECO:0000259" key="2">
    <source>
        <dbReference type="Pfam" id="PF07589"/>
    </source>
</evidence>
<evidence type="ECO:0000313" key="4">
    <source>
        <dbReference type="Proteomes" id="UP000197446"/>
    </source>
</evidence>
<dbReference type="Pfam" id="PF07589">
    <property type="entry name" value="PEP-CTERM"/>
    <property type="match status" value="1"/>
</dbReference>
<sequence>MSKELVMSVFSSRLRATVLPAAAALGCSLATSSALALSFSASSSVNGWINASVTSPLLGDVNFTINGPSDYAYWQPGLPGLGTPVAQKSYLVPSGGTPGVDPIYDIITASGQYSFSYTGQAQVLGLNLKTAIATSTLNASGQPDAAPNSWVTAQSNAYWSQELKINATAQRPAGSYGAVIVGFTLDGSFPGDGSAYGTISTSFTDLAGVSYSSSFGVSTWSNDPTWTGSRTVYKKLLFQYGTTFNLTGNQWAYSSVNGSVDFFNTGKITYLELPFGATLLSGAQEAGLGTTAQLFGNVVNSATADDPNTNWDFGNNGGGFTPPVPEPGSALLLLGGLGVIGLLWRRRLPQ</sequence>
<dbReference type="EMBL" id="NISI01000003">
    <property type="protein sequence ID" value="OWR04259.1"/>
    <property type="molecule type" value="Genomic_DNA"/>
</dbReference>
<dbReference type="PROSITE" id="PS51257">
    <property type="entry name" value="PROKAR_LIPOPROTEIN"/>
    <property type="match status" value="1"/>
</dbReference>
<dbReference type="Proteomes" id="UP000197446">
    <property type="component" value="Unassembled WGS sequence"/>
</dbReference>
<gene>
    <name evidence="3" type="ORF">CDO81_11170</name>
</gene>
<proteinExistence type="predicted"/>